<dbReference type="Proteomes" id="UP000532010">
    <property type="component" value="Unassembled WGS sequence"/>
</dbReference>
<proteinExistence type="predicted"/>
<dbReference type="RefSeq" id="WP_183447142.1">
    <property type="nucleotide sequence ID" value="NZ_JACHWB010000001.1"/>
</dbReference>
<organism evidence="1 2">
    <name type="scientific">Microvirga lupini</name>
    <dbReference type="NCBI Taxonomy" id="420324"/>
    <lineage>
        <taxon>Bacteria</taxon>
        <taxon>Pseudomonadati</taxon>
        <taxon>Pseudomonadota</taxon>
        <taxon>Alphaproteobacteria</taxon>
        <taxon>Hyphomicrobiales</taxon>
        <taxon>Methylobacteriaceae</taxon>
        <taxon>Microvirga</taxon>
    </lineage>
</organism>
<evidence type="ECO:0000313" key="1">
    <source>
        <dbReference type="EMBL" id="MBB3017665.1"/>
    </source>
</evidence>
<sequence>MSKQNELELNSTSTLALTGNALGHEFGHQDYGTLQLNGVRLVNEAWLLGMIEQRDQLLAALENAEECLAGVDATDYPVSEELAQVRAAIAAVKGGAQ</sequence>
<protein>
    <submittedName>
        <fullName evidence="1">Uncharacterized protein</fullName>
    </submittedName>
</protein>
<gene>
    <name evidence="1" type="ORF">FHR70_000705</name>
</gene>
<accession>A0A7W4VI59</accession>
<dbReference type="EMBL" id="JACHWB010000001">
    <property type="protein sequence ID" value="MBB3017665.1"/>
    <property type="molecule type" value="Genomic_DNA"/>
</dbReference>
<evidence type="ECO:0000313" key="2">
    <source>
        <dbReference type="Proteomes" id="UP000532010"/>
    </source>
</evidence>
<dbReference type="AlphaFoldDB" id="A0A7W4VI59"/>
<comment type="caution">
    <text evidence="1">The sequence shown here is derived from an EMBL/GenBank/DDBJ whole genome shotgun (WGS) entry which is preliminary data.</text>
</comment>
<keyword evidence="2" id="KW-1185">Reference proteome</keyword>
<reference evidence="1 2" key="1">
    <citation type="submission" date="2020-08" db="EMBL/GenBank/DDBJ databases">
        <title>The Agave Microbiome: Exploring the role of microbial communities in plant adaptations to desert environments.</title>
        <authorList>
            <person name="Partida-Martinez L.P."/>
        </authorList>
    </citation>
    <scope>NUCLEOTIDE SEQUENCE [LARGE SCALE GENOMIC DNA]</scope>
    <source>
        <strain evidence="1 2">AT3.9</strain>
    </source>
</reference>
<name>A0A7W4VI59_9HYPH</name>